<dbReference type="WBParaSite" id="GPUH_0001923201-mRNA-1">
    <property type="protein sequence ID" value="GPUH_0001923201-mRNA-1"/>
    <property type="gene ID" value="GPUH_0001923201"/>
</dbReference>
<name>A0A183EE16_9BILA</name>
<evidence type="ECO:0000313" key="1">
    <source>
        <dbReference type="EMBL" id="VDN33371.1"/>
    </source>
</evidence>
<proteinExistence type="predicted"/>
<organism evidence="3">
    <name type="scientific">Gongylonema pulchrum</name>
    <dbReference type="NCBI Taxonomy" id="637853"/>
    <lineage>
        <taxon>Eukaryota</taxon>
        <taxon>Metazoa</taxon>
        <taxon>Ecdysozoa</taxon>
        <taxon>Nematoda</taxon>
        <taxon>Chromadorea</taxon>
        <taxon>Rhabditida</taxon>
        <taxon>Spirurina</taxon>
        <taxon>Spiruromorpha</taxon>
        <taxon>Spiruroidea</taxon>
        <taxon>Gongylonematidae</taxon>
        <taxon>Gongylonema</taxon>
    </lineage>
</organism>
<dbReference type="AlphaFoldDB" id="A0A183EE16"/>
<gene>
    <name evidence="1" type="ORF">GPUH_LOCUS19206</name>
</gene>
<sequence>MWKRALNLLYIPFGALDIGIDAVRAAPYCLTLTELHIDSLRQRALPHICALRNLRILSVEVVFRTVCNELIYLKSLSNLKELYLSFEDEGYEPVDDAGLIEPLELVIASVFRRPKVYPEMYFPYSLKCLTFSYLAFCKDATLRTIAQGYVHFYAFFAV</sequence>
<keyword evidence="2" id="KW-1185">Reference proteome</keyword>
<evidence type="ECO:0000313" key="2">
    <source>
        <dbReference type="Proteomes" id="UP000271098"/>
    </source>
</evidence>
<accession>A0A183EE16</accession>
<dbReference type="Proteomes" id="UP000271098">
    <property type="component" value="Unassembled WGS sequence"/>
</dbReference>
<reference evidence="3" key="1">
    <citation type="submission" date="2016-06" db="UniProtKB">
        <authorList>
            <consortium name="WormBaseParasite"/>
        </authorList>
    </citation>
    <scope>IDENTIFICATION</scope>
</reference>
<reference evidence="1 2" key="2">
    <citation type="submission" date="2018-11" db="EMBL/GenBank/DDBJ databases">
        <authorList>
            <consortium name="Pathogen Informatics"/>
        </authorList>
    </citation>
    <scope>NUCLEOTIDE SEQUENCE [LARGE SCALE GENOMIC DNA]</scope>
</reference>
<protein>
    <submittedName>
        <fullName evidence="3">FBD domain-containing protein</fullName>
    </submittedName>
</protein>
<evidence type="ECO:0000313" key="3">
    <source>
        <dbReference type="WBParaSite" id="GPUH_0001923201-mRNA-1"/>
    </source>
</evidence>
<dbReference type="SUPFAM" id="SSF52058">
    <property type="entry name" value="L domain-like"/>
    <property type="match status" value="1"/>
</dbReference>
<dbReference type="EMBL" id="UYRT01088119">
    <property type="protein sequence ID" value="VDN33371.1"/>
    <property type="molecule type" value="Genomic_DNA"/>
</dbReference>